<sequence>MSLPPEFALVARHFRGLAGEGALGLSDDAALLSPPAGRELVLAADAMVEGVHYLPDDPPETIGRKLLRVNLSDLAAMGAEPLAYLMTTALPRGTPPAWLEGFAAGLAADQREFGLHVLGGDTVSTPGPACLSLTIIGTVPPGTALRRGGARPGDDLWVSGTIGDGALGLAVLQGRVPADADGHLARRYRLPEPRLGLGRALRGLAHAAMDVSDGLAQDLGHLCRAAGLGAVLELARVPLSPAAAARVAEEPGWLPRLATGGDDYELLFAASSADSARIEAAARAAGTSATRIGQFTEGPPEVRVLGPDEGAMTLPQGGWSHF</sequence>
<dbReference type="CDD" id="cd02194">
    <property type="entry name" value="ThiL"/>
    <property type="match status" value="1"/>
</dbReference>
<keyword evidence="1 2" id="KW-0784">Thiamine biosynthesis</keyword>
<dbReference type="Pfam" id="PF02769">
    <property type="entry name" value="AIRS_C"/>
    <property type="match status" value="1"/>
</dbReference>
<keyword evidence="2" id="KW-0479">Metal-binding</keyword>
<reference evidence="5 6" key="1">
    <citation type="submission" date="2016-11" db="EMBL/GenBank/DDBJ databases">
        <authorList>
            <person name="Jaros S."/>
            <person name="Januszkiewicz K."/>
            <person name="Wedrychowicz H."/>
        </authorList>
    </citation>
    <scope>NUCLEOTIDE SEQUENCE [LARGE SCALE GENOMIC DNA]</scope>
    <source>
        <strain evidence="5 6">DSM 14916</strain>
    </source>
</reference>
<evidence type="ECO:0000313" key="5">
    <source>
        <dbReference type="EMBL" id="SHJ34420.1"/>
    </source>
</evidence>
<proteinExistence type="inferred from homology"/>
<dbReference type="Gene3D" id="3.30.1330.10">
    <property type="entry name" value="PurM-like, N-terminal domain"/>
    <property type="match status" value="1"/>
</dbReference>
<evidence type="ECO:0000259" key="3">
    <source>
        <dbReference type="Pfam" id="PF00586"/>
    </source>
</evidence>
<dbReference type="RefSeq" id="WP_175562620.1">
    <property type="nucleotide sequence ID" value="NZ_FQZF01000012.1"/>
</dbReference>
<feature type="binding site" evidence="2">
    <location>
        <position position="28"/>
    </location>
    <ligand>
        <name>Mg(2+)</name>
        <dbReference type="ChEBI" id="CHEBI:18420"/>
        <label>4</label>
    </ligand>
</feature>
<dbReference type="Pfam" id="PF00586">
    <property type="entry name" value="AIRS"/>
    <property type="match status" value="1"/>
</dbReference>
<dbReference type="InterPro" id="IPR036921">
    <property type="entry name" value="PurM-like_N_sf"/>
</dbReference>
<keyword evidence="2" id="KW-0460">Magnesium</keyword>
<dbReference type="GO" id="GO:0009228">
    <property type="term" value="P:thiamine biosynthetic process"/>
    <property type="evidence" value="ECO:0007669"/>
    <property type="project" value="UniProtKB-KW"/>
</dbReference>
<dbReference type="STRING" id="198092.SAMN02745194_02347"/>
<dbReference type="InterPro" id="IPR016188">
    <property type="entry name" value="PurM-like_N"/>
</dbReference>
<feature type="binding site" evidence="2">
    <location>
        <position position="28"/>
    </location>
    <ligand>
        <name>Mg(2+)</name>
        <dbReference type="ChEBI" id="CHEBI:18420"/>
        <label>3</label>
    </ligand>
</feature>
<dbReference type="EMBL" id="FQZF01000012">
    <property type="protein sequence ID" value="SHJ34420.1"/>
    <property type="molecule type" value="Genomic_DNA"/>
</dbReference>
<dbReference type="InterPro" id="IPR006283">
    <property type="entry name" value="ThiL-like"/>
</dbReference>
<dbReference type="UniPathway" id="UPA00060">
    <property type="reaction ID" value="UER00142"/>
</dbReference>
<evidence type="ECO:0000259" key="4">
    <source>
        <dbReference type="Pfam" id="PF02769"/>
    </source>
</evidence>
<organism evidence="5 6">
    <name type="scientific">Muricoccus roseus</name>
    <dbReference type="NCBI Taxonomy" id="198092"/>
    <lineage>
        <taxon>Bacteria</taxon>
        <taxon>Pseudomonadati</taxon>
        <taxon>Pseudomonadota</taxon>
        <taxon>Alphaproteobacteria</taxon>
        <taxon>Acetobacterales</taxon>
        <taxon>Roseomonadaceae</taxon>
        <taxon>Muricoccus</taxon>
    </lineage>
</organism>
<keyword evidence="2" id="KW-0808">Transferase</keyword>
<protein>
    <recommendedName>
        <fullName evidence="2">Thiamine-monophosphate kinase</fullName>
        <shortName evidence="2">TMP kinase</shortName>
        <shortName evidence="2">Thiamine-phosphate kinase</shortName>
        <ecNumber evidence="2">2.7.4.16</ecNumber>
    </recommendedName>
</protein>
<dbReference type="PIRSF" id="PIRSF005303">
    <property type="entry name" value="Thiam_monoph_kin"/>
    <property type="match status" value="1"/>
</dbReference>
<evidence type="ECO:0000256" key="1">
    <source>
        <dbReference type="ARBA" id="ARBA00022977"/>
    </source>
</evidence>
<feature type="binding site" evidence="2">
    <location>
        <position position="210"/>
    </location>
    <ligand>
        <name>Mg(2+)</name>
        <dbReference type="ChEBI" id="CHEBI:18420"/>
        <label>3</label>
    </ligand>
</feature>
<dbReference type="NCBIfam" id="TIGR01379">
    <property type="entry name" value="thiL"/>
    <property type="match status" value="1"/>
</dbReference>
<feature type="binding site" evidence="2">
    <location>
        <position position="319"/>
    </location>
    <ligand>
        <name>substrate</name>
    </ligand>
</feature>
<feature type="binding site" evidence="2">
    <location>
        <position position="52"/>
    </location>
    <ligand>
        <name>substrate</name>
    </ligand>
</feature>
<dbReference type="SUPFAM" id="SSF55326">
    <property type="entry name" value="PurM N-terminal domain-like"/>
    <property type="match status" value="1"/>
</dbReference>
<feature type="binding site" evidence="2">
    <location>
        <position position="121"/>
    </location>
    <ligand>
        <name>Mg(2+)</name>
        <dbReference type="ChEBI" id="CHEBI:18420"/>
        <label>1</label>
    </ligand>
</feature>
<feature type="domain" description="PurM-like N-terminal" evidence="3">
    <location>
        <begin position="27"/>
        <end position="139"/>
    </location>
</feature>
<comment type="catalytic activity">
    <reaction evidence="2">
        <text>thiamine phosphate + ATP = thiamine diphosphate + ADP</text>
        <dbReference type="Rhea" id="RHEA:15913"/>
        <dbReference type="ChEBI" id="CHEBI:30616"/>
        <dbReference type="ChEBI" id="CHEBI:37575"/>
        <dbReference type="ChEBI" id="CHEBI:58937"/>
        <dbReference type="ChEBI" id="CHEBI:456216"/>
        <dbReference type="EC" id="2.7.4.16"/>
    </reaction>
</comment>
<feature type="binding site" evidence="2">
    <location>
        <position position="213"/>
    </location>
    <ligand>
        <name>Mg(2+)</name>
        <dbReference type="ChEBI" id="CHEBI:18420"/>
        <label>5</label>
    </ligand>
</feature>
<dbReference type="GO" id="GO:0009030">
    <property type="term" value="F:thiamine-phosphate kinase activity"/>
    <property type="evidence" value="ECO:0007669"/>
    <property type="project" value="UniProtKB-UniRule"/>
</dbReference>
<dbReference type="GO" id="GO:0009229">
    <property type="term" value="P:thiamine diphosphate biosynthetic process"/>
    <property type="evidence" value="ECO:0007669"/>
    <property type="project" value="UniProtKB-UniRule"/>
</dbReference>
<feature type="binding site" evidence="2">
    <location>
        <position position="262"/>
    </location>
    <ligand>
        <name>substrate</name>
    </ligand>
</feature>
<name>A0A1M6IIW7_9PROT</name>
<feature type="binding site" evidence="2">
    <location>
        <position position="73"/>
    </location>
    <ligand>
        <name>Mg(2+)</name>
        <dbReference type="ChEBI" id="CHEBI:18420"/>
        <label>2</label>
    </ligand>
</feature>
<gene>
    <name evidence="2" type="primary">thiL</name>
    <name evidence="5" type="ORF">SAMN02745194_02347</name>
</gene>
<dbReference type="SUPFAM" id="SSF56042">
    <property type="entry name" value="PurM C-terminal domain-like"/>
    <property type="match status" value="1"/>
</dbReference>
<comment type="similarity">
    <text evidence="2">Belongs to the thiamine-monophosphate kinase family.</text>
</comment>
<dbReference type="InterPro" id="IPR036676">
    <property type="entry name" value="PurM-like_C_sf"/>
</dbReference>
<feature type="binding site" evidence="2">
    <location>
        <position position="147"/>
    </location>
    <ligand>
        <name>ATP</name>
        <dbReference type="ChEBI" id="CHEBI:30616"/>
    </ligand>
</feature>
<dbReference type="InterPro" id="IPR010918">
    <property type="entry name" value="PurM-like_C_dom"/>
</dbReference>
<dbReference type="Proteomes" id="UP000184387">
    <property type="component" value="Unassembled WGS sequence"/>
</dbReference>
<comment type="pathway">
    <text evidence="2">Cofactor biosynthesis; thiamine diphosphate biosynthesis; thiamine diphosphate from thiamine phosphate: step 1/1.</text>
</comment>
<dbReference type="EC" id="2.7.4.16" evidence="2"/>
<dbReference type="GO" id="GO:0005524">
    <property type="term" value="F:ATP binding"/>
    <property type="evidence" value="ECO:0007669"/>
    <property type="project" value="UniProtKB-UniRule"/>
</dbReference>
<feature type="binding site" evidence="2">
    <location>
        <position position="73"/>
    </location>
    <ligand>
        <name>Mg(2+)</name>
        <dbReference type="ChEBI" id="CHEBI:18420"/>
        <label>4</label>
    </ligand>
</feature>
<feature type="binding site" evidence="2">
    <location>
        <position position="45"/>
    </location>
    <ligand>
        <name>Mg(2+)</name>
        <dbReference type="ChEBI" id="CHEBI:18420"/>
        <label>2</label>
    </ligand>
</feature>
<keyword evidence="2" id="KW-0067">ATP-binding</keyword>
<comment type="miscellaneous">
    <text evidence="2">Reaction mechanism of ThiL seems to utilize a direct, inline transfer of the gamma-phosphate of ATP to TMP rather than a phosphorylated enzyme intermediate.</text>
</comment>
<dbReference type="GO" id="GO:0000287">
    <property type="term" value="F:magnesium ion binding"/>
    <property type="evidence" value="ECO:0007669"/>
    <property type="project" value="UniProtKB-UniRule"/>
</dbReference>
<dbReference type="PANTHER" id="PTHR30270">
    <property type="entry name" value="THIAMINE-MONOPHOSPHATE KINASE"/>
    <property type="match status" value="1"/>
</dbReference>
<evidence type="ECO:0000256" key="2">
    <source>
        <dbReference type="HAMAP-Rule" id="MF_02128"/>
    </source>
</evidence>
<dbReference type="HAMAP" id="MF_02128">
    <property type="entry name" value="TMP_kinase"/>
    <property type="match status" value="1"/>
</dbReference>
<accession>A0A1M6IIW7</accession>
<keyword evidence="2 5" id="KW-0418">Kinase</keyword>
<comment type="caution">
    <text evidence="2">Lacks conserved residue(s) required for the propagation of feature annotation.</text>
</comment>
<dbReference type="Gene3D" id="3.90.650.10">
    <property type="entry name" value="PurM-like C-terminal domain"/>
    <property type="match status" value="1"/>
</dbReference>
<feature type="binding site" evidence="2">
    <location>
        <begin position="120"/>
        <end position="121"/>
    </location>
    <ligand>
        <name>ATP</name>
        <dbReference type="ChEBI" id="CHEBI:30616"/>
    </ligand>
</feature>
<feature type="binding site" evidence="2">
    <location>
        <position position="73"/>
    </location>
    <ligand>
        <name>Mg(2+)</name>
        <dbReference type="ChEBI" id="CHEBI:18420"/>
        <label>3</label>
    </ligand>
</feature>
<comment type="function">
    <text evidence="2">Catalyzes the ATP-dependent phosphorylation of thiamine-monophosphate (TMP) to form thiamine-pyrophosphate (TPP), the active form of vitamin B1.</text>
</comment>
<dbReference type="AlphaFoldDB" id="A0A1M6IIW7"/>
<feature type="domain" description="PurM-like C-terminal" evidence="4">
    <location>
        <begin position="151"/>
        <end position="299"/>
    </location>
</feature>
<keyword evidence="2" id="KW-0547">Nucleotide-binding</keyword>
<keyword evidence="6" id="KW-1185">Reference proteome</keyword>
<feature type="binding site" evidence="2">
    <location>
        <position position="45"/>
    </location>
    <ligand>
        <name>Mg(2+)</name>
        <dbReference type="ChEBI" id="CHEBI:18420"/>
        <label>1</label>
    </ligand>
</feature>
<dbReference type="PANTHER" id="PTHR30270:SF0">
    <property type="entry name" value="THIAMINE-MONOPHOSPHATE KINASE"/>
    <property type="match status" value="1"/>
</dbReference>
<evidence type="ECO:0000313" key="6">
    <source>
        <dbReference type="Proteomes" id="UP000184387"/>
    </source>
</evidence>
<feature type="binding site" evidence="2">
    <location>
        <position position="212"/>
    </location>
    <ligand>
        <name>ATP</name>
        <dbReference type="ChEBI" id="CHEBI:30616"/>
    </ligand>
</feature>